<dbReference type="EMBL" id="JAWDJT010000010">
    <property type="protein sequence ID" value="MDU0371674.1"/>
    <property type="molecule type" value="Genomic_DNA"/>
</dbReference>
<keyword evidence="3" id="KW-1185">Reference proteome</keyword>
<dbReference type="SUPFAM" id="SSF56935">
    <property type="entry name" value="Porins"/>
    <property type="match status" value="1"/>
</dbReference>
<dbReference type="Gene3D" id="2.170.130.10">
    <property type="entry name" value="TonB-dependent receptor, plug domain"/>
    <property type="match status" value="1"/>
</dbReference>
<evidence type="ECO:0000313" key="3">
    <source>
        <dbReference type="Proteomes" id="UP001250698"/>
    </source>
</evidence>
<gene>
    <name evidence="2" type="ORF">ROI90_14805</name>
</gene>
<dbReference type="RefSeq" id="WP_315999134.1">
    <property type="nucleotide sequence ID" value="NZ_JAWDJT010000010.1"/>
</dbReference>
<proteinExistence type="predicted"/>
<dbReference type="InterPro" id="IPR008969">
    <property type="entry name" value="CarboxyPept-like_regulatory"/>
</dbReference>
<evidence type="ECO:0000313" key="2">
    <source>
        <dbReference type="EMBL" id="MDU0371674.1"/>
    </source>
</evidence>
<sequence>MLAVLGLLVFSLTAHAQTTLTGTLTDAQRQPIPGALVEVQPLPGLEESAVAVTDEAGRFRVPLPFAADSVLLSARSLGFTEQTRRLRNLSQAVTLTLPDNPTPLREVVVQADAIRREGDTLSYRVSAFTEQKDRVLADVLKKMPGVEVEADGRILYEGRPIQKFYINGADLLESRYSQASNNLPAEAVQDVQVLKRHQPIAALRGVRQSEQASLNISLKKAVTATGQGRLGLGAAPVLWNANLAPMLFTPRQQLLDTYQTNNTGQDVAAEIKPLSLDDVQRLREPGFRKPDLTGIQELGQPPLPASRWLFNQVHLVSANHLVPFSKDANLRVNASYLTDEQLRRGSTRTRYTLPDGRAITLTEDKRNVLRPRQLSTDLAYIRNVKQYYLKNTLSFTGSWDEQTGLLTRSADAEPIRQQARNPFTSLSNRLGLVQPLRAGRMLQVNSVLTLAASPQRLTVEPGPLPAVLAEGLPYVRATQQARQRSLYTANSVALLGGVAHWRYTATAGFNQQVQGLRSDLIRQPAPETPADSLRNHLRAHQARYYLQPALEFKTDRWRLEAEAPLSYRTLRATDAPLAAVQRRRWLTLEPQVSGRYELSGLWHAKAGADLTTPAGSLEQLYYGYLLRDYRTLQRNAAPLTRQRIISSRLGFYYENPLTSWFYQATYNFSTTTRNQLLRSLVSPDGSLTTVAVARRTAAPSHTLAAQASKFISPWKTSVTLQLSGSASQLPVLLNNTLTTTRSRQSTARLRANASPVDWASLEYTGQLSLLRSQVGETAQPNTRLQEHRAGLALYPTERHQLLLDTEHFRSAGAGPAVRTFFLDATYRYTLPTARKLDVELKASNLLNARAYQYTYVSSFVLVQNEYELRPRQLLVSVRASF</sequence>
<feature type="chain" id="PRO_5046354011" evidence="1">
    <location>
        <begin position="17"/>
        <end position="881"/>
    </location>
</feature>
<dbReference type="Proteomes" id="UP001250698">
    <property type="component" value="Unassembled WGS sequence"/>
</dbReference>
<dbReference type="InterPro" id="IPR037066">
    <property type="entry name" value="Plug_dom_sf"/>
</dbReference>
<feature type="signal peptide" evidence="1">
    <location>
        <begin position="1"/>
        <end position="16"/>
    </location>
</feature>
<comment type="caution">
    <text evidence="2">The sequence shown here is derived from an EMBL/GenBank/DDBJ whole genome shotgun (WGS) entry which is preliminary data.</text>
</comment>
<dbReference type="SUPFAM" id="SSF49464">
    <property type="entry name" value="Carboxypeptidase regulatory domain-like"/>
    <property type="match status" value="1"/>
</dbReference>
<name>A0ABU3TJX3_9BACT</name>
<accession>A0ABU3TJX3</accession>
<organism evidence="2 3">
    <name type="scientific">Hymenobacter endophyticus</name>
    <dbReference type="NCBI Taxonomy" id="3076335"/>
    <lineage>
        <taxon>Bacteria</taxon>
        <taxon>Pseudomonadati</taxon>
        <taxon>Bacteroidota</taxon>
        <taxon>Cytophagia</taxon>
        <taxon>Cytophagales</taxon>
        <taxon>Hymenobacteraceae</taxon>
        <taxon>Hymenobacter</taxon>
    </lineage>
</organism>
<dbReference type="Pfam" id="PF13620">
    <property type="entry name" value="CarboxypepD_reg"/>
    <property type="match status" value="1"/>
</dbReference>
<keyword evidence="1" id="KW-0732">Signal</keyword>
<protein>
    <submittedName>
        <fullName evidence="2">Carboxypeptidase-like regulatory domain-containing protein</fullName>
    </submittedName>
</protein>
<evidence type="ECO:0000256" key="1">
    <source>
        <dbReference type="SAM" id="SignalP"/>
    </source>
</evidence>
<reference evidence="2 3" key="1">
    <citation type="submission" date="2023-10" db="EMBL/GenBank/DDBJ databases">
        <title>Hymenobacter endophyticus sp. nov., an isolate from the leaf tissues of wheat.</title>
        <authorList>
            <person name="Dai Y."/>
        </authorList>
    </citation>
    <scope>NUCLEOTIDE SEQUENCE [LARGE SCALE GENOMIC DNA]</scope>
    <source>
        <strain evidence="2 3">ZK17L-C2</strain>
    </source>
</reference>